<feature type="compositionally biased region" description="Low complexity" evidence="1">
    <location>
        <begin position="241"/>
        <end position="255"/>
    </location>
</feature>
<gene>
    <name evidence="2" type="ORF">PCOR1329_LOCUS26698</name>
</gene>
<comment type="caution">
    <text evidence="2">The sequence shown here is derived from an EMBL/GenBank/DDBJ whole genome shotgun (WGS) entry which is preliminary data.</text>
</comment>
<feature type="region of interest" description="Disordered" evidence="1">
    <location>
        <begin position="1"/>
        <end position="29"/>
    </location>
</feature>
<organism evidence="2 3">
    <name type="scientific">Prorocentrum cordatum</name>
    <dbReference type="NCBI Taxonomy" id="2364126"/>
    <lineage>
        <taxon>Eukaryota</taxon>
        <taxon>Sar</taxon>
        <taxon>Alveolata</taxon>
        <taxon>Dinophyceae</taxon>
        <taxon>Prorocentrales</taxon>
        <taxon>Prorocentraceae</taxon>
        <taxon>Prorocentrum</taxon>
    </lineage>
</organism>
<keyword evidence="3" id="KW-1185">Reference proteome</keyword>
<feature type="compositionally biased region" description="Acidic residues" evidence="1">
    <location>
        <begin position="144"/>
        <end position="165"/>
    </location>
</feature>
<dbReference type="Proteomes" id="UP001189429">
    <property type="component" value="Unassembled WGS sequence"/>
</dbReference>
<reference evidence="2" key="1">
    <citation type="submission" date="2023-10" db="EMBL/GenBank/DDBJ databases">
        <authorList>
            <person name="Chen Y."/>
            <person name="Shah S."/>
            <person name="Dougan E. K."/>
            <person name="Thang M."/>
            <person name="Chan C."/>
        </authorList>
    </citation>
    <scope>NUCLEOTIDE SEQUENCE [LARGE SCALE GENOMIC DNA]</scope>
</reference>
<name>A0ABN9S5I8_9DINO</name>
<sequence>MMACPGQAGRTVQVLRPPPTPIPPSSSKEACGRERMECALAVAFTAAVHRGSRRRVCPATGLMAKKPKIQNEWYKGAKSYGTVGDDEFEEAERIRNGFQQTVSSAFVSATNLAAARRRLQKRRLLKGRGWEDTATSSGASASLDSEDNEGETDGESDSDGAEDCEGTSGGDSSTGAGNARERNKIAGVSGVASSAGSRAGDAPSSDALFVGSASTAVASSPNWPGASVRRVGAGPGGGPLRRGAPGRGDSAAARGAGARLLSGAASALSAAGRHPQADGAPQRRSWEAGVLFEAAGLRLGLELRRAGELARAWEALLGLCSEPALREPKKAVEALADVSLALSRRLLGSPRRQVEVLQGAADAQTTLKALPVDRRDELSLNLALAMQSAGMADESRALLKAVREGGGSEARRQQAAWALEVADADIGDGPIESAVQMRALWDEAGAPGSAEGLGGLGAAGAGARAASRRRAGGGPGFGGIPGLRPLLRSLQVLAPLSVPLGAWLRAQ</sequence>
<proteinExistence type="predicted"/>
<evidence type="ECO:0000256" key="1">
    <source>
        <dbReference type="SAM" id="MobiDB-lite"/>
    </source>
</evidence>
<feature type="compositionally biased region" description="Polar residues" evidence="1">
    <location>
        <begin position="133"/>
        <end position="143"/>
    </location>
</feature>
<feature type="region of interest" description="Disordered" evidence="1">
    <location>
        <begin position="126"/>
        <end position="180"/>
    </location>
</feature>
<dbReference type="EMBL" id="CAUYUJ010009546">
    <property type="protein sequence ID" value="CAK0827076.1"/>
    <property type="molecule type" value="Genomic_DNA"/>
</dbReference>
<accession>A0ABN9S5I8</accession>
<protein>
    <submittedName>
        <fullName evidence="2">Uncharacterized protein</fullName>
    </submittedName>
</protein>
<evidence type="ECO:0000313" key="2">
    <source>
        <dbReference type="EMBL" id="CAK0827076.1"/>
    </source>
</evidence>
<feature type="region of interest" description="Disordered" evidence="1">
    <location>
        <begin position="216"/>
        <end position="255"/>
    </location>
</feature>
<evidence type="ECO:0000313" key="3">
    <source>
        <dbReference type="Proteomes" id="UP001189429"/>
    </source>
</evidence>